<dbReference type="Proteomes" id="UP000250235">
    <property type="component" value="Unassembled WGS sequence"/>
</dbReference>
<sequence length="206" mass="24840">MGSSHTKDKCSPNEKLVEYLKNKVMILQGEINEMMSIRESEYQSYEHDSIFFELKQAEWKRERRKLKAELKRLRMACEEKEEMRLKCKCDGCENGWPMGRDETVEKWKQLYLAVKIELDDLIQRTHREERRGWKTEEEDMLMELKKELISKQERMEILEAKLMSMEDQESRRQREMDILRQSLRIMSHKKRAATTSARGQSRNSDI</sequence>
<accession>A0A2Z7BI14</accession>
<feature type="compositionally biased region" description="Polar residues" evidence="2">
    <location>
        <begin position="193"/>
        <end position="206"/>
    </location>
</feature>
<reference evidence="3 4" key="1">
    <citation type="journal article" date="2015" name="Proc. Natl. Acad. Sci. U.S.A.">
        <title>The resurrection genome of Boea hygrometrica: A blueprint for survival of dehydration.</title>
        <authorList>
            <person name="Xiao L."/>
            <person name="Yang G."/>
            <person name="Zhang L."/>
            <person name="Yang X."/>
            <person name="Zhao S."/>
            <person name="Ji Z."/>
            <person name="Zhou Q."/>
            <person name="Hu M."/>
            <person name="Wang Y."/>
            <person name="Chen M."/>
            <person name="Xu Y."/>
            <person name="Jin H."/>
            <person name="Xiao X."/>
            <person name="Hu G."/>
            <person name="Bao F."/>
            <person name="Hu Y."/>
            <person name="Wan P."/>
            <person name="Li L."/>
            <person name="Deng X."/>
            <person name="Kuang T."/>
            <person name="Xiang C."/>
            <person name="Zhu J.K."/>
            <person name="Oliver M.J."/>
            <person name="He Y."/>
        </authorList>
    </citation>
    <scope>NUCLEOTIDE SEQUENCE [LARGE SCALE GENOMIC DNA]</scope>
    <source>
        <strain evidence="4">cv. XS01</strain>
    </source>
</reference>
<evidence type="ECO:0000313" key="3">
    <source>
        <dbReference type="EMBL" id="KZV34044.1"/>
    </source>
</evidence>
<evidence type="ECO:0000256" key="1">
    <source>
        <dbReference type="SAM" id="Coils"/>
    </source>
</evidence>
<dbReference type="AlphaFoldDB" id="A0A2Z7BI14"/>
<feature type="coiled-coil region" evidence="1">
    <location>
        <begin position="56"/>
        <end position="83"/>
    </location>
</feature>
<name>A0A2Z7BI14_9LAMI</name>
<dbReference type="PANTHER" id="PTHR37226">
    <property type="entry name" value="GOLGIN FAMILY A PROTEIN"/>
    <property type="match status" value="1"/>
</dbReference>
<dbReference type="OrthoDB" id="1869333at2759"/>
<keyword evidence="4" id="KW-1185">Reference proteome</keyword>
<evidence type="ECO:0000256" key="2">
    <source>
        <dbReference type="SAM" id="MobiDB-lite"/>
    </source>
</evidence>
<organism evidence="3 4">
    <name type="scientific">Dorcoceras hygrometricum</name>
    <dbReference type="NCBI Taxonomy" id="472368"/>
    <lineage>
        <taxon>Eukaryota</taxon>
        <taxon>Viridiplantae</taxon>
        <taxon>Streptophyta</taxon>
        <taxon>Embryophyta</taxon>
        <taxon>Tracheophyta</taxon>
        <taxon>Spermatophyta</taxon>
        <taxon>Magnoliopsida</taxon>
        <taxon>eudicotyledons</taxon>
        <taxon>Gunneridae</taxon>
        <taxon>Pentapetalae</taxon>
        <taxon>asterids</taxon>
        <taxon>lamiids</taxon>
        <taxon>Lamiales</taxon>
        <taxon>Gesneriaceae</taxon>
        <taxon>Didymocarpoideae</taxon>
        <taxon>Trichosporeae</taxon>
        <taxon>Loxocarpinae</taxon>
        <taxon>Dorcoceras</taxon>
    </lineage>
</organism>
<keyword evidence="1" id="KW-0175">Coiled coil</keyword>
<dbReference type="PANTHER" id="PTHR37226:SF4">
    <property type="entry name" value="GOLGIN FAMILY A PROTEIN"/>
    <property type="match status" value="1"/>
</dbReference>
<gene>
    <name evidence="3" type="ORF">F511_02817</name>
</gene>
<feature type="coiled-coil region" evidence="1">
    <location>
        <begin position="134"/>
        <end position="175"/>
    </location>
</feature>
<protein>
    <submittedName>
        <fullName evidence="3">Inner centromere protein</fullName>
    </submittedName>
</protein>
<dbReference type="EMBL" id="KV005644">
    <property type="protein sequence ID" value="KZV34044.1"/>
    <property type="molecule type" value="Genomic_DNA"/>
</dbReference>
<proteinExistence type="predicted"/>
<evidence type="ECO:0000313" key="4">
    <source>
        <dbReference type="Proteomes" id="UP000250235"/>
    </source>
</evidence>
<feature type="region of interest" description="Disordered" evidence="2">
    <location>
        <begin position="183"/>
        <end position="206"/>
    </location>
</feature>